<dbReference type="InterPro" id="IPR015255">
    <property type="entry name" value="Vitellinogen_open_b-sht"/>
</dbReference>
<dbReference type="PANTHER" id="PTHR37860">
    <property type="entry name" value="AGAP008810-PA"/>
    <property type="match status" value="1"/>
</dbReference>
<dbReference type="SUPFAM" id="SSF48431">
    <property type="entry name" value="Lipovitellin-phosvitin complex, superhelical domain"/>
    <property type="match status" value="1"/>
</dbReference>
<comment type="caution">
    <text evidence="1">Lacks conserved residue(s) required for the propagation of feature annotation.</text>
</comment>
<dbReference type="OMA" id="WHNSEAL"/>
<dbReference type="Pfam" id="PF21013">
    <property type="entry name" value="LOC400499"/>
    <property type="match status" value="1"/>
</dbReference>
<dbReference type="InterPro" id="IPR001846">
    <property type="entry name" value="VWF_type-D"/>
</dbReference>
<dbReference type="Pfam" id="PF01347">
    <property type="entry name" value="Vitellogenin_N"/>
    <property type="match status" value="1"/>
</dbReference>
<feature type="domain" description="VWFD" evidence="3">
    <location>
        <begin position="3195"/>
        <end position="3367"/>
    </location>
</feature>
<dbReference type="GeneID" id="103064373"/>
<dbReference type="GO" id="GO:0005319">
    <property type="term" value="F:lipid transporter activity"/>
    <property type="evidence" value="ECO:0007669"/>
    <property type="project" value="InterPro"/>
</dbReference>
<dbReference type="InterPro" id="IPR015819">
    <property type="entry name" value="Lipid_transp_b-sht_shell"/>
</dbReference>
<dbReference type="InterPro" id="IPR014853">
    <property type="entry name" value="VWF/SSPO/ZAN-like_Cys-rich_dom"/>
</dbReference>
<organism evidence="4 5">
    <name type="scientific">Python bivittatus</name>
    <name type="common">Burmese python</name>
    <name type="synonym">Python molurus bivittatus</name>
    <dbReference type="NCBI Taxonomy" id="176946"/>
    <lineage>
        <taxon>Eukaryota</taxon>
        <taxon>Metazoa</taxon>
        <taxon>Chordata</taxon>
        <taxon>Craniata</taxon>
        <taxon>Vertebrata</taxon>
        <taxon>Euteleostomi</taxon>
        <taxon>Lepidosauria</taxon>
        <taxon>Squamata</taxon>
        <taxon>Bifurcata</taxon>
        <taxon>Unidentata</taxon>
        <taxon>Episquamata</taxon>
        <taxon>Toxicofera</taxon>
        <taxon>Serpentes</taxon>
        <taxon>Henophidia</taxon>
        <taxon>Pythonidae</taxon>
        <taxon>Python</taxon>
    </lineage>
</organism>
<name>A0A9F3QUC6_PYTBI</name>
<dbReference type="SMART" id="SM01169">
    <property type="entry name" value="DUF1943"/>
    <property type="match status" value="1"/>
</dbReference>
<dbReference type="PANTHER" id="PTHR37860:SF2">
    <property type="entry name" value="VITELLOGENIN DOMAIN-CONTAINING PROTEIN"/>
    <property type="match status" value="1"/>
</dbReference>
<gene>
    <name evidence="5" type="primary">LOC103064373</name>
</gene>
<evidence type="ECO:0000259" key="2">
    <source>
        <dbReference type="PROSITE" id="PS51211"/>
    </source>
</evidence>
<dbReference type="Pfam" id="PF00094">
    <property type="entry name" value="VWD"/>
    <property type="match status" value="1"/>
</dbReference>
<dbReference type="RefSeq" id="XP_015744484.2">
    <property type="nucleotide sequence ID" value="XM_015888998.2"/>
</dbReference>
<sequence length="3453" mass="393112">MKDFNLCSQHFSGFTFLRSVALPNALEQLLSSKLECVQRFEEKGILAEIKCIESHLVTPPARKGNGVKMQTRTVLKLFHTEADAVFQEKVATSDIYESSLLYEKEKMAPLSKEEEVKKVADVLQKLCMKPTMDTEPTDQFLNLVFALRQVSTDTLMNLWQRPSSKCRDNWQPLLDALPFCATEPCVVLMKKLIILQEVEDDHVERFLRSLAFIPEPTAGMIDALAPLLELPKERQITFLGLTSLLHHFCSTRASCDQVPAVLRIMKILGRRLGRKCTGSKLEGTAQMELILNAIGNAGLAATSLTTLLSSCAALKSNPTEIRLAAIEAFQRIPCAANRAVLVHLFQTYDENVEIRIASYLMAMKCPSKVLFNHIKWTLQEEKSSQVGSFVWSHLSELLRTEDPLKQQLRNSLPEDIISKEFDWETWKFSSYTDVTFHSAMASGNAEAKIIFSPASFIPRSILTNFTIHLLGRALNLLEVGVRFENMEDVVRTFFDFPPVQNSKGRHTKPESPKEMVSKIPLNKPSSEQFSLKGHLPKENKTALRTEELSCPSGQYHKINEFVKKFTKRMGKKRKPKCRLSIKIFGNELVILDCGNLRSQAKHYYLNLAELMMKVLKGQEVQWNKRLSLATEEVRFPTISGFPVLLGLNASAAVNLTARGDADFKKHNHFFINGYLKPSFILQISAQMGTVGVLGETGLNWSTVLRSSTNLDGGIQVKKGKEFKVFWNIPKEAMEIVHFSSQLYVTAREKTKPVDRFPGQTQLCTSEEGSKTFGWQLCSDVFLPDDKTSSFIFPFPGPAKVAVVLKKQDRSLQQYLIKAAYNYVTQKGSWIPNEAGLHFFIGTPKSELKRDVAFEFHWNILQKKIRIEFIEPKTKIQVNGKIEISKYSRVGHLELIVNDNTIYYIKGRTDLQSMAGEQRYAICLEAKLLRHGSPIVLAGNITKQANQKVAFSVSLTNLLKDAAFLAVCLEKKADLEVKHYSLEGETHIPGVLGSHVILLLQHRGRFWSNILRIKYGLFGDSKKLQHECNMAQKLKLENSLPDTYRLDLEHEFHCTQSLAYNHKVHLHHEDTTSQLHSYLEANYGKHWDKTNNMRKVIISQMFKNHSQATLRSYFMEFMVQVPERNLDYRTRLQHSHSFHHCLESSTSFKVHYNNRIPFIADLQWKNSSGRLLKKWEGTFNMDTPWLYLYATHKFHQFQRSAYFTTVELTVGKALVVKGLVLELYCKDNDDEKESRIEIRTSTTTYLRASTINRFMKGFLHSRNEIMSLWNQLIKHEVLLESSEQTKFLHFRLTSAKKQFNLTAAYCHLKVPRKSNISTSVLWTDHKNPPLVLRFEAQIEEVKKEKMLYQKRGSLLFRHPLNLPIPQSFLLQETFTVDKKEKYYSLETKVVINELEDSIQTLTLGYPAKNPYICARLTHPYNSNVFPKNTEACIMVRNLIHANQELEAKLKINQEEVFSFLGKYQNKSSVAQSHHLIQLDITHSFQFNIWFNGSDSAFELCSQFPQQNWSHFPQSIQAQASLNWHGRNGLNGSFDLHTSGRNLVFLEANFDKEMRKNIRAIRVSAALKQDILDRFKYVWLHFLTKVTPSRLLLSSLVKLNQHSFQVGISGSKEQKAGLVVTLHGHVRHNLESLWLLVPQELSLNSSLKHRINLNEGLVSVAVNQSVFAMRVRSRCLYGNESFYNLMVAVTQNGSDTFLAQGKLKGSLEFKRRIQRDESHVQMGTRALWVDLANIFLQNEVGFTGTFTHNISNFYATGLPTESSIRAVYGRNDTYQTIALDLQGDNQKISVLFGVEKLHSEALQTQFTALINHSIAELKKQGLPFQIQCIGYYQNFSSKFAMGTRIQAGDEEFKMELENERTNSTARFSLFLHHNVEPLLHILPPGIQATLRTLLHGPDVANNCAPNVIREILSKSTFPPFRIHTACNLEYVLEISFRHAWPYLKSLGLAQENRGKVAIVTGAPHKGLLEITLGSCMLMGNGELSAEDGGTAAEWRMTFLNKSGTLENPALPQNLVSGGSFFRKTHNASLTMFFQCNGRAADMQLEIDKYIVRGTLNHSLPYLQDLGLPRKNLIHLTMTSNPDMKGLLFLHVGNCKLEVQGEIQPKARMEWTLEIEMVCKALQDHGIPNHSQLTGSFLKDGCQIEFFSTLQVEDQGAYFTVRTKCQPKFILEVELRHGLPFFNRIPKENKLTVHCGKQLRHAINLELKSGLCQLQANLEIDAENRSQWQAVMENTCKMIQDLGIPTKMNGSGHVLMDKINLDSQVELTVGENTFTGFLLLKGMATRQELHAFLDQHIKGAINFGIPARTEVDLISEKSGALCKRLLQFKVDGKQITEELVFIQKPDHVFLGYKFGHNLETLQRFWMQDKIELQSSVMLLEVKNITMKVQYGSYWIFVEGQMQKTEGKLDLTGSFHHKWPWLLQSDIPESLELMLLDSLSENETEASLNLTWDPDLRLSFIFISKKKLESEEMHVKSFQNLPFLLQYLPNMVDVSSEIQFLPGHLVATTVYQKIKQRMQELRCTVSWGSKEIKVISNYTGPFPKGSGNHDLNVEICHPFSGPFPPCSSLNVNVEHSLRNHQDRIIISWDEKKQVLVSSSLKLGKARVAYSASVAHPFNFTMKHIEVSSLTEGRKGAYTQQMQLAWNHGQPTQMNFTFGDKSKARDTFWDGCITASSGQLKKILTIASLQACGSLKQTAAMLNQHLDLTWDSKTVALHLIYEKSKVLHREKMWVQATLKNLLPSCSHQHILGKVETDYSAWLNYDMRFGMCDLPNAIALSGKLQLNQGDTILRSEGKIRLAHNEGAITVALRNDSKLEMKNYSTEFSLKGPEAIWMDVKARVTSSADQSQVLVEGKMDHPNEKVKITAFIGKGCLQYYMGYLKGNSEDGLEFAACMNGQKHAALNAHLIVNRHEEMGYLTMEASNQCLNLKAHGCWDLVMKTESKLGEITSDLQRRLVERIKKLEEHIQDFRKSVQHIEFLYDAVGWSLEASKEMVRVLHSGMSTVAQLWEQSGFKHLLQDHLPLYLRKLQNILQQIQLELQKPLTTLKDVYYDVTLKPWDEVWQQKTDAYLKKLQALVPTVVKDAWLMEPIQVALRSLKTGFDMATQQILNWAEAKLSQTLGKLQKSLSNLYRFSARNCSVAVSLPVMPKGEPTLDLVNITNYIIEEKLMKPLRSLYNINLGAEYYKFKRAIMESPFEHHALLMGTKHLWTFDGKMYSLTSNCSMLLAKDFAHDAFTVVLNQSSGAGRSLYLGMNETVFIIYPKEKIYKQYNTSLLENCGSFDIPLQENGITVRVERKHVEVTAANGALIFCDLRYDFCTLTLNGWYHGASAGLFGTNDNEAGNEWMLPDHSLAKSLSEFVQAWQVNDHCGEVKRHDKPCLNTQSSEICKTFFQDSTSSFKNCFGVVNPEPFYHWCKTDMCELHSVNAACNLAAAFGHLCHRNFVPVEMPLQCEMAK</sequence>
<dbReference type="InterPro" id="IPR015817">
    <property type="entry name" value="Vitellinogen_open_b-sht_sub1"/>
</dbReference>
<proteinExistence type="predicted"/>
<accession>A0A9F3QUC6</accession>
<keyword evidence="4" id="KW-1185">Reference proteome</keyword>
<dbReference type="SUPFAM" id="SSF56968">
    <property type="entry name" value="Lipovitellin-phosvitin complex, beta-sheet shell regions"/>
    <property type="match status" value="1"/>
</dbReference>
<dbReference type="PROSITE" id="PS51233">
    <property type="entry name" value="VWFD"/>
    <property type="match status" value="1"/>
</dbReference>
<dbReference type="Pfam" id="PF09172">
    <property type="entry name" value="Vit_open_b-sht"/>
    <property type="match status" value="1"/>
</dbReference>
<protein>
    <submittedName>
        <fullName evidence="5">Uncharacterized protein LOC103064373</fullName>
    </submittedName>
</protein>
<dbReference type="OrthoDB" id="9037135at2759"/>
<reference evidence="5" key="1">
    <citation type="submission" date="2025-08" db="UniProtKB">
        <authorList>
            <consortium name="RefSeq"/>
        </authorList>
    </citation>
    <scope>IDENTIFICATION</scope>
    <source>
        <tissue evidence="5">Liver</tissue>
    </source>
</reference>
<dbReference type="Gene3D" id="2.20.80.10">
    <property type="entry name" value="Lipovitellin-phosvitin complex, chain A, domain 4"/>
    <property type="match status" value="1"/>
</dbReference>
<dbReference type="Gene3D" id="2.20.50.20">
    <property type="entry name" value="Lipovitellin. Chain A, domain 3"/>
    <property type="match status" value="1"/>
</dbReference>
<dbReference type="SMART" id="SM00216">
    <property type="entry name" value="VWD"/>
    <property type="match status" value="1"/>
</dbReference>
<evidence type="ECO:0000259" key="3">
    <source>
        <dbReference type="PROSITE" id="PS51233"/>
    </source>
</evidence>
<evidence type="ECO:0000256" key="1">
    <source>
        <dbReference type="PROSITE-ProRule" id="PRU00557"/>
    </source>
</evidence>
<evidence type="ECO:0000313" key="4">
    <source>
        <dbReference type="Proteomes" id="UP000695026"/>
    </source>
</evidence>
<feature type="domain" description="Vitellogenin" evidence="2">
    <location>
        <begin position="1"/>
        <end position="461"/>
    </location>
</feature>
<dbReference type="InterPro" id="IPR048484">
    <property type="entry name" value="LOC400499-like"/>
</dbReference>
<evidence type="ECO:0000313" key="5">
    <source>
        <dbReference type="RefSeq" id="XP_015744484.2"/>
    </source>
</evidence>
<dbReference type="PROSITE" id="PS51211">
    <property type="entry name" value="VITELLOGENIN"/>
    <property type="match status" value="1"/>
</dbReference>
<dbReference type="Proteomes" id="UP000695026">
    <property type="component" value="Unplaced"/>
</dbReference>
<dbReference type="Gene3D" id="1.25.10.20">
    <property type="entry name" value="Vitellinogen, superhelical"/>
    <property type="match status" value="1"/>
</dbReference>
<dbReference type="InterPro" id="IPR011030">
    <property type="entry name" value="Lipovitellin_superhlx_dom"/>
</dbReference>
<dbReference type="Pfam" id="PF08742">
    <property type="entry name" value="C8"/>
    <property type="match status" value="1"/>
</dbReference>
<dbReference type="SMART" id="SM00638">
    <property type="entry name" value="LPD_N"/>
    <property type="match status" value="1"/>
</dbReference>
<dbReference type="KEGG" id="pbi:103064373"/>
<dbReference type="InterPro" id="IPR001747">
    <property type="entry name" value="Vitellogenin_N"/>
</dbReference>